<dbReference type="InterPro" id="IPR014811">
    <property type="entry name" value="ArgoL1"/>
</dbReference>
<dbReference type="InterPro" id="IPR012337">
    <property type="entry name" value="RNaseH-like_sf"/>
</dbReference>
<accession>A0AA38H8D6</accession>
<evidence type="ECO:0000259" key="3">
    <source>
        <dbReference type="PROSITE" id="PS50822"/>
    </source>
</evidence>
<dbReference type="InterPro" id="IPR036397">
    <property type="entry name" value="RNaseH_sf"/>
</dbReference>
<dbReference type="InterPro" id="IPR003165">
    <property type="entry name" value="Piwi"/>
</dbReference>
<dbReference type="InterPro" id="IPR032474">
    <property type="entry name" value="Argonaute_N"/>
</dbReference>
<dbReference type="InterPro" id="IPR003100">
    <property type="entry name" value="PAZ_dom"/>
</dbReference>
<dbReference type="Gene3D" id="3.40.50.2300">
    <property type="match status" value="1"/>
</dbReference>
<dbReference type="Pfam" id="PF16488">
    <property type="entry name" value="ArgoL2"/>
    <property type="match status" value="1"/>
</dbReference>
<evidence type="ECO:0000256" key="1">
    <source>
        <dbReference type="SAM" id="MobiDB-lite"/>
    </source>
</evidence>
<feature type="domain" description="Piwi" evidence="3">
    <location>
        <begin position="669"/>
        <end position="949"/>
    </location>
</feature>
<dbReference type="InterPro" id="IPR036085">
    <property type="entry name" value="PAZ_dom_sf"/>
</dbReference>
<dbReference type="RefSeq" id="XP_052945078.1">
    <property type="nucleotide sequence ID" value="XM_053087065.1"/>
</dbReference>
<dbReference type="InterPro" id="IPR032473">
    <property type="entry name" value="Argonaute_Mid_dom"/>
</dbReference>
<organism evidence="4 5">
    <name type="scientific">Dioszegia hungarica</name>
    <dbReference type="NCBI Taxonomy" id="4972"/>
    <lineage>
        <taxon>Eukaryota</taxon>
        <taxon>Fungi</taxon>
        <taxon>Dikarya</taxon>
        <taxon>Basidiomycota</taxon>
        <taxon>Agaricomycotina</taxon>
        <taxon>Tremellomycetes</taxon>
        <taxon>Tremellales</taxon>
        <taxon>Bulleribasidiaceae</taxon>
        <taxon>Dioszegia</taxon>
    </lineage>
</organism>
<dbReference type="EMBL" id="JAKWFO010000005">
    <property type="protein sequence ID" value="KAI9635301.1"/>
    <property type="molecule type" value="Genomic_DNA"/>
</dbReference>
<dbReference type="Pfam" id="PF02170">
    <property type="entry name" value="PAZ"/>
    <property type="match status" value="1"/>
</dbReference>
<dbReference type="GeneID" id="77726266"/>
<feature type="region of interest" description="Disordered" evidence="1">
    <location>
        <begin position="1"/>
        <end position="64"/>
    </location>
</feature>
<gene>
    <name evidence="4" type="ORF">MKK02DRAFT_25611</name>
</gene>
<sequence>MSPPPTPRVQRSRYDEASLPSRSATPPRRSDSGYPSRIDDAVTPRANYGAGAPSPPPSSRGRVDDNRSVVSTIRRGPAASEAGTLTDNLQKLKLTSFYVRPGFGKDGKAIDVLSNFFAVRPIDGRGKIIHHYDIEINPVVHVQNQKKPKAMLRAVFEQTCLDAVGAWVDGFAACAYDGRKNCFTPVKFPIPHGEVRTFTTTIAQDNVVQRPATEGSGSDSENRRFKVEIKHVAEIDLERVMEHCRPDRGTPKEEEDMLTGIMATNVLMRDLPSKTYAQVGATGNRFFTLTGAVPIPQGAVVCKGFMQSFRASGSGLPLLNLDVGFSAFLASGPAIEVISKMIAQRGGMRGAPRGRGGFGAGGGRDIPLSELEPRDINMVKNKLRGAKFSVTHRQSTRLHTIQSVTLQPAEEIFFVMDSKDGSGDQRVSVVQYFKNMYAVEVTKPRLPCIQYGKKSFIPLEFVHLADWNPLPPTKLSADQTAEMIKVAAMPPKDRSMAILGWRKELAHETQTKIADWGLQVNRSMVQVKARILAPPRILYGRNMDARAAEGSWNLRGKTFYRNGNKPLKAWSIISFDRYTDDDEMKRYVTYMIQVLRAHGVEVENAKPKCIGPIDPRDPADIKGALQLAAREAYMSGKCSPQLICAVLPGRDAWLYEEIKRCSFLELKGPVPTQCMQAAKIRNPRGIDAYTGNLVMKIQSKLGGLTHQIPISELPGMERGKTMLLGADLGHPPIKAGYSDAPTVACSIATYTADCDAYSAQIRLQEGREEIIKELSGMVLAHLKIFAAKNNDELPDRIIVFRDGISEGQYAACLQYEHNAILRACSTLRVGYRPRILICVCAKRHNTRFFGKDMAVDRSGNLPPGLVVDQAVTHPYAFDFYMQAHAGRVGTARPTHYICLVDELGLTPDMLQKMVHSMCYAFARCTKSVSLVPVCYIADLVCQKARIVVHEPGTANAPSESSFGRGQPYQRGGGSRGGGRGGYAASRAGSAGGMSDRTGTTALRARNAGVDVMQIQKVLEKNPELADVVSLSFSCWGSLEEERGSGRRKASCLL</sequence>
<dbReference type="SUPFAM" id="SSF101690">
    <property type="entry name" value="PAZ domain"/>
    <property type="match status" value="1"/>
</dbReference>
<proteinExistence type="predicted"/>
<evidence type="ECO:0000313" key="5">
    <source>
        <dbReference type="Proteomes" id="UP001164286"/>
    </source>
</evidence>
<dbReference type="Proteomes" id="UP001164286">
    <property type="component" value="Unassembled WGS sequence"/>
</dbReference>
<dbReference type="Gene3D" id="2.170.260.10">
    <property type="entry name" value="paz domain"/>
    <property type="match status" value="1"/>
</dbReference>
<dbReference type="Pfam" id="PF16487">
    <property type="entry name" value="ArgoMid"/>
    <property type="match status" value="1"/>
</dbReference>
<dbReference type="Pfam" id="PF08699">
    <property type="entry name" value="ArgoL1"/>
    <property type="match status" value="1"/>
</dbReference>
<dbReference type="PROSITE" id="PS50821">
    <property type="entry name" value="PAZ"/>
    <property type="match status" value="1"/>
</dbReference>
<name>A0AA38H8D6_9TREE</name>
<dbReference type="AlphaFoldDB" id="A0AA38H8D6"/>
<feature type="compositionally biased region" description="Gly residues" evidence="1">
    <location>
        <begin position="970"/>
        <end position="981"/>
    </location>
</feature>
<dbReference type="SMART" id="SM00950">
    <property type="entry name" value="Piwi"/>
    <property type="match status" value="1"/>
</dbReference>
<comment type="caution">
    <text evidence="4">The sequence shown here is derived from an EMBL/GenBank/DDBJ whole genome shotgun (WGS) entry which is preliminary data.</text>
</comment>
<dbReference type="InterPro" id="IPR032472">
    <property type="entry name" value="ArgoL2"/>
</dbReference>
<dbReference type="SMART" id="SM01163">
    <property type="entry name" value="DUF1785"/>
    <property type="match status" value="1"/>
</dbReference>
<feature type="region of interest" description="Disordered" evidence="1">
    <location>
        <begin position="953"/>
        <end position="997"/>
    </location>
</feature>
<dbReference type="Pfam" id="PF16486">
    <property type="entry name" value="ArgoN"/>
    <property type="match status" value="1"/>
</dbReference>
<dbReference type="CDD" id="cd02846">
    <property type="entry name" value="PAZ_argonaute_like"/>
    <property type="match status" value="1"/>
</dbReference>
<dbReference type="GO" id="GO:0003723">
    <property type="term" value="F:RNA binding"/>
    <property type="evidence" value="ECO:0007669"/>
    <property type="project" value="InterPro"/>
</dbReference>
<feature type="domain" description="PAZ" evidence="2">
    <location>
        <begin position="367"/>
        <end position="466"/>
    </location>
</feature>
<keyword evidence="5" id="KW-1185">Reference proteome</keyword>
<reference evidence="4" key="1">
    <citation type="journal article" date="2022" name="G3 (Bethesda)">
        <title>High quality genome of the basidiomycete yeast Dioszegia hungarica PDD-24b-2 isolated from cloud water.</title>
        <authorList>
            <person name="Jarrige D."/>
            <person name="Haridas S."/>
            <person name="Bleykasten-Grosshans C."/>
            <person name="Joly M."/>
            <person name="Nadalig T."/>
            <person name="Sancelme M."/>
            <person name="Vuilleumier S."/>
            <person name="Grigoriev I.V."/>
            <person name="Amato P."/>
            <person name="Bringel F."/>
        </authorList>
    </citation>
    <scope>NUCLEOTIDE SEQUENCE</scope>
    <source>
        <strain evidence="4">PDD-24b-2</strain>
    </source>
</reference>
<dbReference type="SUPFAM" id="SSF53098">
    <property type="entry name" value="Ribonuclease H-like"/>
    <property type="match status" value="1"/>
</dbReference>
<dbReference type="PROSITE" id="PS50822">
    <property type="entry name" value="PIWI"/>
    <property type="match status" value="1"/>
</dbReference>
<dbReference type="PANTHER" id="PTHR22891">
    <property type="entry name" value="EUKARYOTIC TRANSLATION INITIATION FACTOR 2C"/>
    <property type="match status" value="1"/>
</dbReference>
<protein>
    <submittedName>
        <fullName evidence="4">Piwi domain-containing protein</fullName>
    </submittedName>
</protein>
<dbReference type="Pfam" id="PF02171">
    <property type="entry name" value="Piwi"/>
    <property type="match status" value="1"/>
</dbReference>
<evidence type="ECO:0000313" key="4">
    <source>
        <dbReference type="EMBL" id="KAI9635301.1"/>
    </source>
</evidence>
<evidence type="ECO:0000259" key="2">
    <source>
        <dbReference type="PROSITE" id="PS50821"/>
    </source>
</evidence>
<dbReference type="Gene3D" id="3.30.420.10">
    <property type="entry name" value="Ribonuclease H-like superfamily/Ribonuclease H"/>
    <property type="match status" value="1"/>
</dbReference>